<feature type="compositionally biased region" description="Polar residues" evidence="1">
    <location>
        <begin position="73"/>
        <end position="84"/>
    </location>
</feature>
<dbReference type="HOGENOM" id="CLU_2524750_0_0_10"/>
<name>F0F8H8_9BACT</name>
<dbReference type="STRING" id="888743.HMPREF9141_1895"/>
<accession>F0F8H8</accession>
<gene>
    <name evidence="3" type="ORF">HMPREF9141_1895</name>
</gene>
<dbReference type="Proteomes" id="UP000005697">
    <property type="component" value="Unassembled WGS sequence"/>
</dbReference>
<comment type="caution">
    <text evidence="3">The sequence shown here is derived from an EMBL/GenBank/DDBJ whole genome shotgun (WGS) entry which is preliminary data.</text>
</comment>
<feature type="domain" description="Tox-GHH" evidence="2">
    <location>
        <begin position="9"/>
        <end position="59"/>
    </location>
</feature>
<sequence length="84" mass="9449">MYTAELGERTGCGSRRWTKKELKELKETGKVKGYEGHHINSVKGHPEDAGDPSNIEFVKKGGEHLSRHKGNYRNPSSGKKINRD</sequence>
<feature type="compositionally biased region" description="Basic and acidic residues" evidence="1">
    <location>
        <begin position="28"/>
        <end position="48"/>
    </location>
</feature>
<protein>
    <recommendedName>
        <fullName evidence="2">Tox-GHH domain-containing protein</fullName>
    </recommendedName>
</protein>
<dbReference type="AlphaFoldDB" id="F0F8H8"/>
<dbReference type="Pfam" id="PF15636">
    <property type="entry name" value="Tox-GHH"/>
    <property type="match status" value="1"/>
</dbReference>
<evidence type="ECO:0000313" key="4">
    <source>
        <dbReference type="Proteomes" id="UP000005697"/>
    </source>
</evidence>
<keyword evidence="4" id="KW-1185">Reference proteome</keyword>
<dbReference type="InterPro" id="IPR028916">
    <property type="entry name" value="Tox-GHH_dom"/>
</dbReference>
<proteinExistence type="predicted"/>
<evidence type="ECO:0000256" key="1">
    <source>
        <dbReference type="SAM" id="MobiDB-lite"/>
    </source>
</evidence>
<dbReference type="eggNOG" id="COG3209">
    <property type="taxonomic scope" value="Bacteria"/>
</dbReference>
<dbReference type="EMBL" id="AEWX01000027">
    <property type="protein sequence ID" value="EGC19355.1"/>
    <property type="molecule type" value="Genomic_DNA"/>
</dbReference>
<reference evidence="3 4" key="1">
    <citation type="submission" date="2011-01" db="EMBL/GenBank/DDBJ databases">
        <authorList>
            <person name="Muzny D."/>
            <person name="Qin X."/>
            <person name="Deng J."/>
            <person name="Jiang H."/>
            <person name="Liu Y."/>
            <person name="Qu J."/>
            <person name="Song X.-Z."/>
            <person name="Zhang L."/>
            <person name="Thornton R."/>
            <person name="Coyle M."/>
            <person name="Francisco L."/>
            <person name="Jackson L."/>
            <person name="Javaid M."/>
            <person name="Korchina V."/>
            <person name="Kovar C."/>
            <person name="Mata R."/>
            <person name="Mathew T."/>
            <person name="Ngo R."/>
            <person name="Nguyen L."/>
            <person name="Nguyen N."/>
            <person name="Okwuonu G."/>
            <person name="Ongeri F."/>
            <person name="Pham C."/>
            <person name="Simmons D."/>
            <person name="Wilczek-Boney K."/>
            <person name="Hale W."/>
            <person name="Jakkamsetti A."/>
            <person name="Pham P."/>
            <person name="Ruth R."/>
            <person name="San Lucas F."/>
            <person name="Warren J."/>
            <person name="Zhang J."/>
            <person name="Zhao Z."/>
            <person name="Zhou C."/>
            <person name="Zhu D."/>
            <person name="Lee S."/>
            <person name="Bess C."/>
            <person name="Blankenburg K."/>
            <person name="Forbes L."/>
            <person name="Fu Q."/>
            <person name="Gubbala S."/>
            <person name="Hirani K."/>
            <person name="Jayaseelan J.C."/>
            <person name="Lara F."/>
            <person name="Munidasa M."/>
            <person name="Palculict T."/>
            <person name="Patil S."/>
            <person name="Pu L.-L."/>
            <person name="Saada N."/>
            <person name="Tang L."/>
            <person name="Weissenberger G."/>
            <person name="Zhu Y."/>
            <person name="Hemphill L."/>
            <person name="Shang Y."/>
            <person name="Youmans B."/>
            <person name="Ayvaz T."/>
            <person name="Ross M."/>
            <person name="Santibanez J."/>
            <person name="Aqrawi P."/>
            <person name="Gross S."/>
            <person name="Joshi V."/>
            <person name="Fowler G."/>
            <person name="Nazareth L."/>
            <person name="Reid J."/>
            <person name="Worley K."/>
            <person name="Petrosino J."/>
            <person name="Highlander S."/>
            <person name="Gibbs R."/>
        </authorList>
    </citation>
    <scope>NUCLEOTIDE SEQUENCE [LARGE SCALE GENOMIC DNA]</scope>
    <source>
        <strain evidence="3 4">DSM 16608</strain>
    </source>
</reference>
<dbReference type="RefSeq" id="WP_007366648.1">
    <property type="nucleotide sequence ID" value="NZ_GL872282.1"/>
</dbReference>
<evidence type="ECO:0000313" key="3">
    <source>
        <dbReference type="EMBL" id="EGC19355.1"/>
    </source>
</evidence>
<organism evidence="3 4">
    <name type="scientific">Prevotella multiformis DSM 16608</name>
    <dbReference type="NCBI Taxonomy" id="888743"/>
    <lineage>
        <taxon>Bacteria</taxon>
        <taxon>Pseudomonadati</taxon>
        <taxon>Bacteroidota</taxon>
        <taxon>Bacteroidia</taxon>
        <taxon>Bacteroidales</taxon>
        <taxon>Prevotellaceae</taxon>
        <taxon>Prevotella</taxon>
    </lineage>
</organism>
<feature type="region of interest" description="Disordered" evidence="1">
    <location>
        <begin position="28"/>
        <end position="84"/>
    </location>
</feature>
<evidence type="ECO:0000259" key="2">
    <source>
        <dbReference type="Pfam" id="PF15636"/>
    </source>
</evidence>